<dbReference type="InterPro" id="IPR000477">
    <property type="entry name" value="RT_dom"/>
</dbReference>
<dbReference type="EMBL" id="BQNB010013234">
    <property type="protein sequence ID" value="GJT13483.1"/>
    <property type="molecule type" value="Genomic_DNA"/>
</dbReference>
<dbReference type="PANTHER" id="PTHR33116">
    <property type="entry name" value="REVERSE TRANSCRIPTASE ZINC-BINDING DOMAIN-CONTAINING PROTEIN-RELATED-RELATED"/>
    <property type="match status" value="1"/>
</dbReference>
<dbReference type="InterPro" id="IPR026960">
    <property type="entry name" value="RVT-Znf"/>
</dbReference>
<organism evidence="3 4">
    <name type="scientific">Tanacetum coccineum</name>
    <dbReference type="NCBI Taxonomy" id="301880"/>
    <lineage>
        <taxon>Eukaryota</taxon>
        <taxon>Viridiplantae</taxon>
        <taxon>Streptophyta</taxon>
        <taxon>Embryophyta</taxon>
        <taxon>Tracheophyta</taxon>
        <taxon>Spermatophyta</taxon>
        <taxon>Magnoliopsida</taxon>
        <taxon>eudicotyledons</taxon>
        <taxon>Gunneridae</taxon>
        <taxon>Pentapetalae</taxon>
        <taxon>asterids</taxon>
        <taxon>campanulids</taxon>
        <taxon>Asterales</taxon>
        <taxon>Asteraceae</taxon>
        <taxon>Asteroideae</taxon>
        <taxon>Anthemideae</taxon>
        <taxon>Anthemidinae</taxon>
        <taxon>Tanacetum</taxon>
    </lineage>
</organism>
<accession>A0ABQ5BI98</accession>
<dbReference type="Pfam" id="PF13966">
    <property type="entry name" value="zf-RVT"/>
    <property type="match status" value="1"/>
</dbReference>
<name>A0ABQ5BI98_9ASTR</name>
<evidence type="ECO:0000313" key="4">
    <source>
        <dbReference type="Proteomes" id="UP001151760"/>
    </source>
</evidence>
<reference evidence="3" key="2">
    <citation type="submission" date="2022-01" db="EMBL/GenBank/DDBJ databases">
        <authorList>
            <person name="Yamashiro T."/>
            <person name="Shiraishi A."/>
            <person name="Satake H."/>
            <person name="Nakayama K."/>
        </authorList>
    </citation>
    <scope>NUCLEOTIDE SEQUENCE</scope>
</reference>
<keyword evidence="3" id="KW-0808">Transferase</keyword>
<keyword evidence="3" id="KW-0548">Nucleotidyltransferase</keyword>
<feature type="domain" description="Reverse transcriptase zinc-binding" evidence="2">
    <location>
        <begin position="647"/>
        <end position="700"/>
    </location>
</feature>
<feature type="domain" description="Reverse transcriptase" evidence="1">
    <location>
        <begin position="306"/>
        <end position="412"/>
    </location>
</feature>
<dbReference type="SUPFAM" id="SSF56219">
    <property type="entry name" value="DNase I-like"/>
    <property type="match status" value="1"/>
</dbReference>
<reference evidence="3" key="1">
    <citation type="journal article" date="2022" name="Int. J. Mol. Sci.">
        <title>Draft Genome of Tanacetum Coccineum: Genomic Comparison of Closely Related Tanacetum-Family Plants.</title>
        <authorList>
            <person name="Yamashiro T."/>
            <person name="Shiraishi A."/>
            <person name="Nakayama K."/>
            <person name="Satake H."/>
        </authorList>
    </citation>
    <scope>NUCLEOTIDE SEQUENCE</scope>
</reference>
<comment type="caution">
    <text evidence="3">The sequence shown here is derived from an EMBL/GenBank/DDBJ whole genome shotgun (WGS) entry which is preliminary data.</text>
</comment>
<evidence type="ECO:0000259" key="1">
    <source>
        <dbReference type="Pfam" id="PF00078"/>
    </source>
</evidence>
<keyword evidence="3" id="KW-0695">RNA-directed DNA polymerase</keyword>
<dbReference type="Pfam" id="PF00078">
    <property type="entry name" value="RVT_1"/>
    <property type="match status" value="1"/>
</dbReference>
<protein>
    <submittedName>
        <fullName evidence="3">RNA-directed DNA polymerase, eukaryota, reverse transcriptase zinc-binding domain protein</fullName>
    </submittedName>
</protein>
<proteinExistence type="predicted"/>
<sequence>MQKRFVSNQAWFMMGDMNVILNPNEHSVGSSYMTSDMNDFKDCVNSIEMEDVVSNGLFYTWTKNLFETKIGDTTGVLKNLDRIMGNEEFIDKFSQSYAIFHPYLISNHGPNVLIILNVIKAKKKAFKFANFVADKKELLPIVKNLWGKEYEGFQMFKTLHEIQTKIDNDPYDKVLRMEESKCIHDYVEAMKDEEKLNHKSMINTITYTMGNLFHEEDVAAQFVKHFQNFLGHVKPVKDFEPCSDLIQKKLTVADANYMVREKTWGIVGGNVCSAIKEFFSTGKILREINSTLISLIPKIATPNKVIDFRPIACCNVIYKCISKIINNRFKGSLGSIVGQYQSDFVPNRHIQDNILLSHELLKGYERKDGPNRVAMKIDIQKAYDTINWKFLEAILKGFGFHEKMVQWIICCISTATFSISVNRESFDDLLMFYHGDKGLVSTLKEAIDEFGTFSSLKPNYDKSTIIFGSVQMKDKQEILECIPFKVEQLPIKNLGVPITSKRIGVSNCRSLIDKIKNKVLNWKNRCLSYAGRLLLIASVLESIHKSCQGAKPKLPGTVFADLKVKEVKWISTVKLKGRSIWAVSEEVNDSWGWKNILKLRDEVRSLIVMKIANEEKASVMYDNFVVLDTDKEDSIMWRSRKGKDMKFSIKQAYQDLSSTNDDVNWYKMVWFSQNIPKYSFILWLAVQNRLVTHYKIKKWGSYDLMIVKVGIKIVNMEWNQTVDSISDMYCGNYIVSIIRRLSIAACVYLIWQERNWRIFRDDKRSTYELFGIFEETIRIRLMSLKVNIGVMWLWRDDVSVVSVSVVSVELGVEDDGDEIIE</sequence>
<dbReference type="CDD" id="cd01650">
    <property type="entry name" value="RT_nLTR_like"/>
    <property type="match status" value="1"/>
</dbReference>
<gene>
    <name evidence="3" type="ORF">Tco_0860525</name>
</gene>
<dbReference type="Gene3D" id="3.60.10.10">
    <property type="entry name" value="Endonuclease/exonuclease/phosphatase"/>
    <property type="match status" value="1"/>
</dbReference>
<evidence type="ECO:0000259" key="2">
    <source>
        <dbReference type="Pfam" id="PF13966"/>
    </source>
</evidence>
<dbReference type="Proteomes" id="UP001151760">
    <property type="component" value="Unassembled WGS sequence"/>
</dbReference>
<dbReference type="InterPro" id="IPR036691">
    <property type="entry name" value="Endo/exonu/phosph_ase_sf"/>
</dbReference>
<dbReference type="PANTHER" id="PTHR33116:SF84">
    <property type="entry name" value="RNA-DIRECTED DNA POLYMERASE"/>
    <property type="match status" value="1"/>
</dbReference>
<dbReference type="GO" id="GO:0003964">
    <property type="term" value="F:RNA-directed DNA polymerase activity"/>
    <property type="evidence" value="ECO:0007669"/>
    <property type="project" value="UniProtKB-KW"/>
</dbReference>
<evidence type="ECO:0000313" key="3">
    <source>
        <dbReference type="EMBL" id="GJT13483.1"/>
    </source>
</evidence>
<keyword evidence="4" id="KW-1185">Reference proteome</keyword>